<dbReference type="AlphaFoldDB" id="A0A6G7VC50"/>
<dbReference type="PROSITE" id="PS51257">
    <property type="entry name" value="PROKAR_LIPOPROTEIN"/>
    <property type="match status" value="1"/>
</dbReference>
<accession>A0A6G7VC50</accession>
<keyword evidence="3" id="KW-1185">Reference proteome</keyword>
<evidence type="ECO:0000313" key="2">
    <source>
        <dbReference type="EMBL" id="QIK37428.1"/>
    </source>
</evidence>
<reference evidence="3" key="1">
    <citation type="submission" date="2020-01" db="EMBL/GenBank/DDBJ databases">
        <title>Caldichromatium gen. nov., sp. nov., a thermophilic purple sulfur bacterium member of the family Chromatiaceae isolated from Nakabusa hot spring, Japan.</title>
        <authorList>
            <person name="Saini M.K."/>
            <person name="Hanada S."/>
            <person name="Tank M."/>
        </authorList>
    </citation>
    <scope>NUCLEOTIDE SEQUENCE [LARGE SCALE GENOMIC DNA]</scope>
    <source>
        <strain evidence="3">No.7</strain>
    </source>
</reference>
<sequence length="156" mass="16299">MTKTHRSLRHPQLAALGLVVLAGCSSMQTTPMMPTYPAKIGRGGVSLEVDDRCRQEAYQATERAKQENVNKEVAFTAIGAIAGAVIGNQARVSGPPRPPAAPGGPPGRPRSHDLAGPGALAGAATGAALSQGATQDLQQVYDMYYNNCIARAQAYR</sequence>
<evidence type="ECO:0000256" key="1">
    <source>
        <dbReference type="SAM" id="MobiDB-lite"/>
    </source>
</evidence>
<dbReference type="Proteomes" id="UP000502699">
    <property type="component" value="Chromosome"/>
</dbReference>
<feature type="compositionally biased region" description="Pro residues" evidence="1">
    <location>
        <begin position="95"/>
        <end position="108"/>
    </location>
</feature>
<feature type="region of interest" description="Disordered" evidence="1">
    <location>
        <begin position="89"/>
        <end position="120"/>
    </location>
</feature>
<gene>
    <name evidence="2" type="ORF">GWK36_04900</name>
</gene>
<proteinExistence type="predicted"/>
<evidence type="ECO:0000313" key="3">
    <source>
        <dbReference type="Proteomes" id="UP000502699"/>
    </source>
</evidence>
<organism evidence="2 3">
    <name type="scientific">Caldichromatium japonicum</name>
    <dbReference type="NCBI Taxonomy" id="2699430"/>
    <lineage>
        <taxon>Bacteria</taxon>
        <taxon>Pseudomonadati</taxon>
        <taxon>Pseudomonadota</taxon>
        <taxon>Gammaproteobacteria</taxon>
        <taxon>Chromatiales</taxon>
        <taxon>Chromatiaceae</taxon>
        <taxon>Caldichromatium</taxon>
    </lineage>
</organism>
<evidence type="ECO:0008006" key="4">
    <source>
        <dbReference type="Google" id="ProtNLM"/>
    </source>
</evidence>
<protein>
    <recommendedName>
        <fullName evidence="4">YMGG-like Gly-zipper domain-containing protein</fullName>
    </recommendedName>
</protein>
<dbReference type="KEGG" id="cjap:GWK36_04900"/>
<dbReference type="EMBL" id="CP048029">
    <property type="protein sequence ID" value="QIK37428.1"/>
    <property type="molecule type" value="Genomic_DNA"/>
</dbReference>
<name>A0A6G7VC50_9GAMM</name>